<sequence>MVLVDDLDGNDATETVGFALDGVEYEIDLSEENAAKLRDSLAVYVGHARRTGGRRRSSSSQGETKSSRSRNGSSSSDGPSASEIREWARANGHTVPDRGRVSAEVREAYAAAH</sequence>
<dbReference type="Gene3D" id="3.30.60.230">
    <property type="entry name" value="Lsr2, dimerization domain"/>
    <property type="match status" value="1"/>
</dbReference>
<dbReference type="InterPro" id="IPR055370">
    <property type="entry name" value="Lsr2_DNA-bd"/>
</dbReference>
<protein>
    <submittedName>
        <fullName evidence="5">Histone protein Lsr2</fullName>
    </submittedName>
</protein>
<feature type="compositionally biased region" description="Basic and acidic residues" evidence="2">
    <location>
        <begin position="95"/>
        <end position="107"/>
    </location>
</feature>
<evidence type="ECO:0000256" key="1">
    <source>
        <dbReference type="ARBA" id="ARBA00023125"/>
    </source>
</evidence>
<feature type="domain" description="Lsr2 DNA-binding" evidence="4">
    <location>
        <begin position="77"/>
        <end position="112"/>
    </location>
</feature>
<proteinExistence type="predicted"/>
<organism evidence="5">
    <name type="scientific">uncultured Nocardioidaceae bacterium</name>
    <dbReference type="NCBI Taxonomy" id="253824"/>
    <lineage>
        <taxon>Bacteria</taxon>
        <taxon>Bacillati</taxon>
        <taxon>Actinomycetota</taxon>
        <taxon>Actinomycetes</taxon>
        <taxon>Propionibacteriales</taxon>
        <taxon>Nocardioidaceae</taxon>
        <taxon>environmental samples</taxon>
    </lineage>
</organism>
<dbReference type="InterPro" id="IPR042261">
    <property type="entry name" value="Lsr2-like_dimerization"/>
</dbReference>
<feature type="compositionally biased region" description="Low complexity" evidence="2">
    <location>
        <begin position="69"/>
        <end position="82"/>
    </location>
</feature>
<dbReference type="Pfam" id="PF23359">
    <property type="entry name" value="Lsr2_DNA-bd"/>
    <property type="match status" value="1"/>
</dbReference>
<reference evidence="5" key="1">
    <citation type="submission" date="2020-02" db="EMBL/GenBank/DDBJ databases">
        <authorList>
            <person name="Meier V. D."/>
        </authorList>
    </citation>
    <scope>NUCLEOTIDE SEQUENCE</scope>
    <source>
        <strain evidence="5">AVDCRST_MAG36</strain>
    </source>
</reference>
<dbReference type="InterPro" id="IPR036625">
    <property type="entry name" value="E3-bd_dom_sf"/>
</dbReference>
<dbReference type="EMBL" id="CADCUH010000076">
    <property type="protein sequence ID" value="CAA9338463.1"/>
    <property type="molecule type" value="Genomic_DNA"/>
</dbReference>
<feature type="region of interest" description="Disordered" evidence="2">
    <location>
        <begin position="47"/>
        <end position="113"/>
    </location>
</feature>
<dbReference type="AlphaFoldDB" id="A0A6J4LP57"/>
<feature type="compositionally biased region" description="Basic residues" evidence="2">
    <location>
        <begin position="47"/>
        <end position="57"/>
    </location>
</feature>
<dbReference type="Pfam" id="PF11774">
    <property type="entry name" value="Lsr2"/>
    <property type="match status" value="1"/>
</dbReference>
<keyword evidence="1" id="KW-0238">DNA-binding</keyword>
<dbReference type="GO" id="GO:0016746">
    <property type="term" value="F:acyltransferase activity"/>
    <property type="evidence" value="ECO:0007669"/>
    <property type="project" value="InterPro"/>
</dbReference>
<evidence type="ECO:0000259" key="4">
    <source>
        <dbReference type="Pfam" id="PF23359"/>
    </source>
</evidence>
<evidence type="ECO:0000313" key="5">
    <source>
        <dbReference type="EMBL" id="CAA9338463.1"/>
    </source>
</evidence>
<evidence type="ECO:0000259" key="3">
    <source>
        <dbReference type="Pfam" id="PF11774"/>
    </source>
</evidence>
<gene>
    <name evidence="5" type="ORF">AVDCRST_MAG36-1293</name>
</gene>
<feature type="domain" description="Lsr2 dimerization" evidence="3">
    <location>
        <begin position="2"/>
        <end position="52"/>
    </location>
</feature>
<name>A0A6J4LP57_9ACTN</name>
<dbReference type="GO" id="GO:0003677">
    <property type="term" value="F:DNA binding"/>
    <property type="evidence" value="ECO:0007669"/>
    <property type="project" value="UniProtKB-KW"/>
</dbReference>
<dbReference type="InterPro" id="IPR024412">
    <property type="entry name" value="Lsr2_dim_dom"/>
</dbReference>
<accession>A0A6J4LP57</accession>
<dbReference type="Gene3D" id="4.10.320.10">
    <property type="entry name" value="E3-binding domain"/>
    <property type="match status" value="1"/>
</dbReference>
<evidence type="ECO:0000256" key="2">
    <source>
        <dbReference type="SAM" id="MobiDB-lite"/>
    </source>
</evidence>